<dbReference type="Pfam" id="PF03253">
    <property type="entry name" value="UT"/>
    <property type="match status" value="1"/>
</dbReference>
<dbReference type="GO" id="GO:0015204">
    <property type="term" value="F:urea transmembrane transporter activity"/>
    <property type="evidence" value="ECO:0007669"/>
    <property type="project" value="InterPro"/>
</dbReference>
<dbReference type="AlphaFoldDB" id="A0A1H0F8S1"/>
<comment type="similarity">
    <text evidence="2">Belongs to the urea transporter family.</text>
</comment>
<evidence type="ECO:0000256" key="2">
    <source>
        <dbReference type="ARBA" id="ARBA00005914"/>
    </source>
</evidence>
<evidence type="ECO:0000256" key="3">
    <source>
        <dbReference type="ARBA" id="ARBA00022475"/>
    </source>
</evidence>
<gene>
    <name evidence="8" type="ORF">SAMN05216193_10697</name>
</gene>
<dbReference type="InterPro" id="IPR029020">
    <property type="entry name" value="Ammonium/urea_transptr"/>
</dbReference>
<feature type="transmembrane region" description="Helical" evidence="7">
    <location>
        <begin position="184"/>
        <end position="203"/>
    </location>
</feature>
<dbReference type="RefSeq" id="WP_084310768.1">
    <property type="nucleotide sequence ID" value="NZ_FNIJ01000006.1"/>
</dbReference>
<keyword evidence="3" id="KW-1003">Cell membrane</keyword>
<organism evidence="8 9">
    <name type="scientific">Pseudomonas jinjuensis</name>
    <dbReference type="NCBI Taxonomy" id="198616"/>
    <lineage>
        <taxon>Bacteria</taxon>
        <taxon>Pseudomonadati</taxon>
        <taxon>Pseudomonadota</taxon>
        <taxon>Gammaproteobacteria</taxon>
        <taxon>Pseudomonadales</taxon>
        <taxon>Pseudomonadaceae</taxon>
        <taxon>Pseudomonas</taxon>
    </lineage>
</organism>
<evidence type="ECO:0000256" key="5">
    <source>
        <dbReference type="ARBA" id="ARBA00022989"/>
    </source>
</evidence>
<dbReference type="GO" id="GO:0005886">
    <property type="term" value="C:plasma membrane"/>
    <property type="evidence" value="ECO:0007669"/>
    <property type="project" value="UniProtKB-SubCell"/>
</dbReference>
<accession>A0A1H0F8S1</accession>
<feature type="transmembrane region" description="Helical" evidence="7">
    <location>
        <begin position="257"/>
        <end position="275"/>
    </location>
</feature>
<evidence type="ECO:0000313" key="9">
    <source>
        <dbReference type="Proteomes" id="UP000242957"/>
    </source>
</evidence>
<sequence>MHHVLRRYLLGFSQIFLQTDQRFGLVILASIALAAPRLLPGALLGAVAGPLAARLLRRSRDDIDAGLYGYNAILLGLLLPFRFQWSVTLVLLILAASVASVIVQHLLQARRLPAYTTAFIGLGWLLLALDGALQLQEAPAAACWSCLVPQLDAVALGIGEVIFLGEPLAGLLLWLGLLLADRRCASWALAGSAGALLIAHLAGLPQASAQAGLLGLNGALAGIALGRGLTRPWSGVCAVTLAVLLHPSLAALGLPPLTAPFVLACWLVIAGQRLLERREQRARSSGALP</sequence>
<feature type="transmembrane region" description="Helical" evidence="7">
    <location>
        <begin position="153"/>
        <end position="177"/>
    </location>
</feature>
<dbReference type="PANTHER" id="PTHR10464">
    <property type="entry name" value="UREA TRANSPORTER"/>
    <property type="match status" value="1"/>
</dbReference>
<feature type="transmembrane region" description="Helical" evidence="7">
    <location>
        <begin position="23"/>
        <end position="53"/>
    </location>
</feature>
<evidence type="ECO:0000256" key="4">
    <source>
        <dbReference type="ARBA" id="ARBA00022692"/>
    </source>
</evidence>
<dbReference type="STRING" id="198616.SAMN05216193_10697"/>
<dbReference type="InterPro" id="IPR004937">
    <property type="entry name" value="Urea_transporter"/>
</dbReference>
<name>A0A1H0F8S1_9PSED</name>
<dbReference type="Proteomes" id="UP000242957">
    <property type="component" value="Unassembled WGS sequence"/>
</dbReference>
<keyword evidence="5 7" id="KW-1133">Transmembrane helix</keyword>
<evidence type="ECO:0000256" key="1">
    <source>
        <dbReference type="ARBA" id="ARBA00004651"/>
    </source>
</evidence>
<dbReference type="Gene3D" id="1.10.3430.10">
    <property type="entry name" value="Ammonium transporter AmtB like domains"/>
    <property type="match status" value="1"/>
</dbReference>
<evidence type="ECO:0000256" key="7">
    <source>
        <dbReference type="SAM" id="Phobius"/>
    </source>
</evidence>
<feature type="transmembrane region" description="Helical" evidence="7">
    <location>
        <begin position="114"/>
        <end position="133"/>
    </location>
</feature>
<dbReference type="OrthoDB" id="7029558at2"/>
<feature type="transmembrane region" description="Helical" evidence="7">
    <location>
        <begin position="89"/>
        <end position="107"/>
    </location>
</feature>
<reference evidence="9" key="1">
    <citation type="submission" date="2016-10" db="EMBL/GenBank/DDBJ databases">
        <authorList>
            <person name="Varghese N."/>
            <person name="Submissions S."/>
        </authorList>
    </citation>
    <scope>NUCLEOTIDE SEQUENCE [LARGE SCALE GENOMIC DNA]</scope>
    <source>
        <strain evidence="9">JCM 21621</strain>
    </source>
</reference>
<dbReference type="EMBL" id="FNIJ01000006">
    <property type="protein sequence ID" value="SDN90939.1"/>
    <property type="molecule type" value="Genomic_DNA"/>
</dbReference>
<keyword evidence="4 7" id="KW-0812">Transmembrane</keyword>
<evidence type="ECO:0000256" key="6">
    <source>
        <dbReference type="ARBA" id="ARBA00023136"/>
    </source>
</evidence>
<protein>
    <submittedName>
        <fullName evidence="8">Urea transporter</fullName>
    </submittedName>
</protein>
<comment type="subcellular location">
    <subcellularLocation>
        <location evidence="1">Cell membrane</location>
        <topology evidence="1">Multi-pass membrane protein</topology>
    </subcellularLocation>
</comment>
<proteinExistence type="inferred from homology"/>
<evidence type="ECO:0000313" key="8">
    <source>
        <dbReference type="EMBL" id="SDN90939.1"/>
    </source>
</evidence>
<dbReference type="PANTHER" id="PTHR10464:SF4">
    <property type="entry name" value="UREA TRANSPORTER"/>
    <property type="match status" value="1"/>
</dbReference>
<keyword evidence="6 7" id="KW-0472">Membrane</keyword>
<keyword evidence="9" id="KW-1185">Reference proteome</keyword>